<dbReference type="InterPro" id="IPR036259">
    <property type="entry name" value="MFS_trans_sf"/>
</dbReference>
<evidence type="ECO:0000313" key="9">
    <source>
        <dbReference type="EMBL" id="QEV39061.1"/>
    </source>
</evidence>
<dbReference type="EMBL" id="CP023747">
    <property type="protein sequence ID" value="QEV39061.1"/>
    <property type="molecule type" value="Genomic_DNA"/>
</dbReference>
<feature type="transmembrane region" description="Helical" evidence="7">
    <location>
        <begin position="61"/>
        <end position="87"/>
    </location>
</feature>
<dbReference type="OrthoDB" id="3281800at2"/>
<feature type="transmembrane region" description="Helical" evidence="7">
    <location>
        <begin position="270"/>
        <end position="287"/>
    </location>
</feature>
<sequence>MAGPRPGGPFHRGRTPDGPRGALADGTAHPVVTSKPIRTVGGAERAAPAGRFDRRLIAPMILGSILNPINSSMIAVALVPIGVAFGAPPSETAWLVSGLYLATAVGQPVIGRLVDMYGPRRLYLIGTALVGAAGLMGALAPSLGVLIAARVLLGLGTSAAYPAAMQLTRSETERTGQDSPAGVLTALSVANQTVAAVGPALGGFLIGVGGWRAIFTVNVPLSVACLVLGAMWLPRTTTVRERRGVDLPGMLLFSATLLSLMYFLMSPRLAHWWLLPLAAVAAAGFALRELRTAVPFIDLRVLGGTVPLLVTYLRQLLGYTTLYCFMFGFAQWLEEGRGLNAAGAGLVLLPLSLSALTVSGLTGRREAVRGKLLVGGVLQVVGCGLLLLLHSDSPVWLLLAVGVVMGIPQGLIGLANQNALYRQAVPERIASAAGLLRTFSYLGALGASAADAAFFAHGADTAGLHELALFMAAGSVLLVLVILPDRSLSTLTPTLSSGKA</sequence>
<keyword evidence="4 7" id="KW-0472">Membrane</keyword>
<gene>
    <name evidence="9" type="ORF">CP978_11250</name>
</gene>
<protein>
    <submittedName>
        <fullName evidence="9">MFS transporter</fullName>
    </submittedName>
</protein>
<feature type="transmembrane region" description="Helical" evidence="7">
    <location>
        <begin position="435"/>
        <end position="456"/>
    </location>
</feature>
<feature type="transmembrane region" description="Helical" evidence="7">
    <location>
        <begin position="339"/>
        <end position="360"/>
    </location>
</feature>
<feature type="transmembrane region" description="Helical" evidence="7">
    <location>
        <begin position="122"/>
        <end position="140"/>
    </location>
</feature>
<dbReference type="Pfam" id="PF07690">
    <property type="entry name" value="MFS_1"/>
    <property type="match status" value="1"/>
</dbReference>
<accession>A0A5P2W2M0</accession>
<dbReference type="GO" id="GO:0046677">
    <property type="term" value="P:response to antibiotic"/>
    <property type="evidence" value="ECO:0007669"/>
    <property type="project" value="UniProtKB-KW"/>
</dbReference>
<dbReference type="PANTHER" id="PTHR42718">
    <property type="entry name" value="MAJOR FACILITATOR SUPERFAMILY MULTIDRUG TRANSPORTER MFSC"/>
    <property type="match status" value="1"/>
</dbReference>
<dbReference type="Proteomes" id="UP000325763">
    <property type="component" value="Chromosome"/>
</dbReference>
<dbReference type="PROSITE" id="PS50850">
    <property type="entry name" value="MFS"/>
    <property type="match status" value="1"/>
</dbReference>
<evidence type="ECO:0000256" key="6">
    <source>
        <dbReference type="SAM" id="MobiDB-lite"/>
    </source>
</evidence>
<dbReference type="GO" id="GO:0022857">
    <property type="term" value="F:transmembrane transporter activity"/>
    <property type="evidence" value="ECO:0007669"/>
    <property type="project" value="InterPro"/>
</dbReference>
<evidence type="ECO:0000256" key="1">
    <source>
        <dbReference type="ARBA" id="ARBA00004651"/>
    </source>
</evidence>
<feature type="transmembrane region" description="Helical" evidence="7">
    <location>
        <begin position="93"/>
        <end position="110"/>
    </location>
</feature>
<evidence type="ECO:0000256" key="7">
    <source>
        <dbReference type="SAM" id="Phobius"/>
    </source>
</evidence>
<organism evidence="9 10">
    <name type="scientific">Streptomyces nodosus</name>
    <dbReference type="NCBI Taxonomy" id="40318"/>
    <lineage>
        <taxon>Bacteria</taxon>
        <taxon>Bacillati</taxon>
        <taxon>Actinomycetota</taxon>
        <taxon>Actinomycetes</taxon>
        <taxon>Kitasatosporales</taxon>
        <taxon>Streptomycetaceae</taxon>
        <taxon>Streptomyces</taxon>
    </lineage>
</organism>
<feature type="region of interest" description="Disordered" evidence="6">
    <location>
        <begin position="1"/>
        <end position="28"/>
    </location>
</feature>
<dbReference type="Gene3D" id="1.20.1250.20">
    <property type="entry name" value="MFS general substrate transporter like domains"/>
    <property type="match status" value="1"/>
</dbReference>
<proteinExistence type="predicted"/>
<dbReference type="CDD" id="cd17321">
    <property type="entry name" value="MFS_MMR_MDR_like"/>
    <property type="match status" value="1"/>
</dbReference>
<evidence type="ECO:0000256" key="5">
    <source>
        <dbReference type="ARBA" id="ARBA00023251"/>
    </source>
</evidence>
<name>A0A5P2W2M0_9ACTN</name>
<evidence type="ECO:0000256" key="3">
    <source>
        <dbReference type="ARBA" id="ARBA00022989"/>
    </source>
</evidence>
<evidence type="ECO:0000256" key="2">
    <source>
        <dbReference type="ARBA" id="ARBA00022692"/>
    </source>
</evidence>
<reference evidence="9 10" key="1">
    <citation type="submission" date="2017-09" db="EMBL/GenBank/DDBJ databases">
        <title>Streptomyces genome completion.</title>
        <authorList>
            <person name="Lee N."/>
            <person name="Cho B.-K."/>
        </authorList>
    </citation>
    <scope>NUCLEOTIDE SEQUENCE [LARGE SCALE GENOMIC DNA]</scope>
    <source>
        <strain evidence="9 10">ATCC 14899</strain>
    </source>
</reference>
<feature type="transmembrane region" description="Helical" evidence="7">
    <location>
        <begin position="462"/>
        <end position="483"/>
    </location>
</feature>
<keyword evidence="3 7" id="KW-1133">Transmembrane helix</keyword>
<evidence type="ECO:0000313" key="10">
    <source>
        <dbReference type="Proteomes" id="UP000325763"/>
    </source>
</evidence>
<dbReference type="SUPFAM" id="SSF103473">
    <property type="entry name" value="MFS general substrate transporter"/>
    <property type="match status" value="1"/>
</dbReference>
<dbReference type="Gene3D" id="1.20.1720.10">
    <property type="entry name" value="Multidrug resistance protein D"/>
    <property type="match status" value="1"/>
</dbReference>
<evidence type="ECO:0000256" key="4">
    <source>
        <dbReference type="ARBA" id="ARBA00023136"/>
    </source>
</evidence>
<dbReference type="KEGG" id="snq:CP978_11250"/>
<feature type="transmembrane region" description="Helical" evidence="7">
    <location>
        <begin position="372"/>
        <end position="389"/>
    </location>
</feature>
<comment type="subcellular location">
    <subcellularLocation>
        <location evidence="1">Cell membrane</location>
        <topology evidence="1">Multi-pass membrane protein</topology>
    </subcellularLocation>
</comment>
<dbReference type="InterPro" id="IPR011701">
    <property type="entry name" value="MFS"/>
</dbReference>
<feature type="domain" description="Major facilitator superfamily (MFS) profile" evidence="8">
    <location>
        <begin position="56"/>
        <end position="487"/>
    </location>
</feature>
<evidence type="ECO:0000259" key="8">
    <source>
        <dbReference type="PROSITE" id="PS50850"/>
    </source>
</evidence>
<feature type="transmembrane region" description="Helical" evidence="7">
    <location>
        <begin position="245"/>
        <end position="264"/>
    </location>
</feature>
<keyword evidence="2 7" id="KW-0812">Transmembrane</keyword>
<dbReference type="InterPro" id="IPR020846">
    <property type="entry name" value="MFS_dom"/>
</dbReference>
<dbReference type="PANTHER" id="PTHR42718:SF39">
    <property type="entry name" value="ACTINORHODIN TRANSPORTER-RELATED"/>
    <property type="match status" value="1"/>
</dbReference>
<dbReference type="GO" id="GO:0005886">
    <property type="term" value="C:plasma membrane"/>
    <property type="evidence" value="ECO:0007669"/>
    <property type="project" value="UniProtKB-SubCell"/>
</dbReference>
<feature type="transmembrane region" description="Helical" evidence="7">
    <location>
        <begin position="395"/>
        <end position="414"/>
    </location>
</feature>
<feature type="transmembrane region" description="Helical" evidence="7">
    <location>
        <begin position="213"/>
        <end position="233"/>
    </location>
</feature>
<keyword evidence="5" id="KW-0046">Antibiotic resistance</keyword>
<dbReference type="AlphaFoldDB" id="A0A5P2W2M0"/>